<feature type="region of interest" description="Disordered" evidence="1">
    <location>
        <begin position="42"/>
        <end position="64"/>
    </location>
</feature>
<sequence length="64" mass="6846">MLATVGGVSESPEAHHLGVANNHMQAAAKKFETHYGKLLPASDFFNGARGQKPESQDPNSCTYT</sequence>
<dbReference type="EMBL" id="BK002991">
    <property type="protein sequence ID" value="DAA03191.1"/>
    <property type="molecule type" value="Genomic_DNA"/>
</dbReference>
<accession>Q6IIS5</accession>
<evidence type="ECO:0000313" key="2">
    <source>
        <dbReference type="EMBL" id="DAA03191.1"/>
    </source>
</evidence>
<feature type="region of interest" description="Disordered" evidence="1">
    <location>
        <begin position="1"/>
        <end position="21"/>
    </location>
</feature>
<gene>
    <name evidence="2" type="ORF">HDC17211</name>
</gene>
<dbReference type="AlphaFoldDB" id="Q6IIS5"/>
<name>Q6IIS5_DROME</name>
<evidence type="ECO:0000256" key="1">
    <source>
        <dbReference type="SAM" id="MobiDB-lite"/>
    </source>
</evidence>
<protein>
    <submittedName>
        <fullName evidence="2">HDC17211</fullName>
    </submittedName>
</protein>
<reference evidence="2" key="1">
    <citation type="journal article" date="2003" name="Genome Biol.">
        <title>An integrated gene annotation and transcriptional profiling approach towards the full gene content of the Drosophila genome.</title>
        <authorList>
            <person name="Hild M."/>
            <person name="Beckmann B."/>
            <person name="Haas S.A."/>
            <person name="Koch B."/>
            <person name="Solovyev V."/>
            <person name="Busold C."/>
            <person name="Fellenberg K."/>
            <person name="Boutros M."/>
            <person name="Vingron M."/>
            <person name="Sauer F."/>
            <person name="Hoheisel J.D."/>
            <person name="Paro R."/>
        </authorList>
    </citation>
    <scope>NUCLEOTIDE SEQUENCE</scope>
</reference>
<proteinExistence type="predicted"/>
<organism evidence="2">
    <name type="scientific">Drosophila melanogaster</name>
    <name type="common">Fruit fly</name>
    <dbReference type="NCBI Taxonomy" id="7227"/>
    <lineage>
        <taxon>Eukaryota</taxon>
        <taxon>Metazoa</taxon>
        <taxon>Ecdysozoa</taxon>
        <taxon>Arthropoda</taxon>
        <taxon>Hexapoda</taxon>
        <taxon>Insecta</taxon>
        <taxon>Pterygota</taxon>
        <taxon>Neoptera</taxon>
        <taxon>Endopterygota</taxon>
        <taxon>Diptera</taxon>
        <taxon>Brachycera</taxon>
        <taxon>Muscomorpha</taxon>
        <taxon>Ephydroidea</taxon>
        <taxon>Drosophilidae</taxon>
        <taxon>Drosophila</taxon>
        <taxon>Sophophora</taxon>
    </lineage>
</organism>